<name>A0AAD5N6Z1_PARTN</name>
<dbReference type="AlphaFoldDB" id="A0AAD5N6Z1"/>
<dbReference type="Proteomes" id="UP001196413">
    <property type="component" value="Unassembled WGS sequence"/>
</dbReference>
<comment type="caution">
    <text evidence="1">The sequence shown here is derived from an EMBL/GenBank/DDBJ whole genome shotgun (WGS) entry which is preliminary data.</text>
</comment>
<reference evidence="1" key="1">
    <citation type="submission" date="2021-06" db="EMBL/GenBank/DDBJ databases">
        <title>Parelaphostrongylus tenuis whole genome reference sequence.</title>
        <authorList>
            <person name="Garwood T.J."/>
            <person name="Larsen P.A."/>
            <person name="Fountain-Jones N.M."/>
            <person name="Garbe J.R."/>
            <person name="Macchietto M.G."/>
            <person name="Kania S.A."/>
            <person name="Gerhold R.W."/>
            <person name="Richards J.E."/>
            <person name="Wolf T.M."/>
        </authorList>
    </citation>
    <scope>NUCLEOTIDE SEQUENCE</scope>
    <source>
        <strain evidence="1">MNPRO001-30</strain>
        <tissue evidence="1">Meninges</tissue>
    </source>
</reference>
<protein>
    <submittedName>
        <fullName evidence="1">Uncharacterized protein</fullName>
    </submittedName>
</protein>
<evidence type="ECO:0000313" key="2">
    <source>
        <dbReference type="Proteomes" id="UP001196413"/>
    </source>
</evidence>
<keyword evidence="2" id="KW-1185">Reference proteome</keyword>
<evidence type="ECO:0000313" key="1">
    <source>
        <dbReference type="EMBL" id="KAJ1363397.1"/>
    </source>
</evidence>
<dbReference type="EMBL" id="JAHQIW010004693">
    <property type="protein sequence ID" value="KAJ1363397.1"/>
    <property type="molecule type" value="Genomic_DNA"/>
</dbReference>
<accession>A0AAD5N6Z1</accession>
<gene>
    <name evidence="1" type="ORF">KIN20_023255</name>
</gene>
<proteinExistence type="predicted"/>
<organism evidence="1 2">
    <name type="scientific">Parelaphostrongylus tenuis</name>
    <name type="common">Meningeal worm</name>
    <dbReference type="NCBI Taxonomy" id="148309"/>
    <lineage>
        <taxon>Eukaryota</taxon>
        <taxon>Metazoa</taxon>
        <taxon>Ecdysozoa</taxon>
        <taxon>Nematoda</taxon>
        <taxon>Chromadorea</taxon>
        <taxon>Rhabditida</taxon>
        <taxon>Rhabditina</taxon>
        <taxon>Rhabditomorpha</taxon>
        <taxon>Strongyloidea</taxon>
        <taxon>Metastrongylidae</taxon>
        <taxon>Parelaphostrongylus</taxon>
    </lineage>
</organism>
<sequence>MLNYYKGVQMKADRYFHNVLQLKNLEKKVMKAANGKFIKLTLLCKNRTSTSESSSVCMHSIRA</sequence>